<protein>
    <recommendedName>
        <fullName evidence="5">Carbonic anhydrase</fullName>
        <ecNumber evidence="5">4.2.1.1</ecNumber>
    </recommendedName>
    <alternativeName>
        <fullName evidence="5">Carbonate dehydratase</fullName>
    </alternativeName>
</protein>
<evidence type="ECO:0000313" key="6">
    <source>
        <dbReference type="EMBL" id="KIW44065.1"/>
    </source>
</evidence>
<comment type="cofactor">
    <cofactor evidence="4">
        <name>Zn(2+)</name>
        <dbReference type="ChEBI" id="CHEBI:29105"/>
    </cofactor>
    <text evidence="4">Binds 1 zinc ion per subunit.</text>
</comment>
<evidence type="ECO:0000313" key="7">
    <source>
        <dbReference type="Proteomes" id="UP000053342"/>
    </source>
</evidence>
<dbReference type="VEuPathDB" id="FungiDB:PV06_05105"/>
<name>A0A0D2DNK9_9EURO</name>
<dbReference type="GeneID" id="27357179"/>
<organism evidence="6 7">
    <name type="scientific">Exophiala oligosperma</name>
    <dbReference type="NCBI Taxonomy" id="215243"/>
    <lineage>
        <taxon>Eukaryota</taxon>
        <taxon>Fungi</taxon>
        <taxon>Dikarya</taxon>
        <taxon>Ascomycota</taxon>
        <taxon>Pezizomycotina</taxon>
        <taxon>Eurotiomycetes</taxon>
        <taxon>Chaetothyriomycetidae</taxon>
        <taxon>Chaetothyriales</taxon>
        <taxon>Herpotrichiellaceae</taxon>
        <taxon>Exophiala</taxon>
    </lineage>
</organism>
<dbReference type="Pfam" id="PF00484">
    <property type="entry name" value="Pro_CA"/>
    <property type="match status" value="1"/>
</dbReference>
<dbReference type="Gene3D" id="3.40.1050.10">
    <property type="entry name" value="Carbonic anhydrase"/>
    <property type="match status" value="1"/>
</dbReference>
<dbReference type="GO" id="GO:0008270">
    <property type="term" value="F:zinc ion binding"/>
    <property type="evidence" value="ECO:0007669"/>
    <property type="project" value="UniProtKB-UniRule"/>
</dbReference>
<dbReference type="HOGENOM" id="CLU_084253_0_0_1"/>
<dbReference type="SUPFAM" id="SSF53056">
    <property type="entry name" value="beta-carbonic anhydrase, cab"/>
    <property type="match status" value="1"/>
</dbReference>
<reference evidence="6 7" key="1">
    <citation type="submission" date="2015-01" db="EMBL/GenBank/DDBJ databases">
        <title>The Genome Sequence of Exophiala oligosperma CBS72588.</title>
        <authorList>
            <consortium name="The Broad Institute Genomics Platform"/>
            <person name="Cuomo C."/>
            <person name="de Hoog S."/>
            <person name="Gorbushina A."/>
            <person name="Stielow B."/>
            <person name="Teixiera M."/>
            <person name="Abouelleil A."/>
            <person name="Chapman S.B."/>
            <person name="Priest M."/>
            <person name="Young S.K."/>
            <person name="Wortman J."/>
            <person name="Nusbaum C."/>
            <person name="Birren B."/>
        </authorList>
    </citation>
    <scope>NUCLEOTIDE SEQUENCE [LARGE SCALE GENOMIC DNA]</scope>
    <source>
        <strain evidence="6 7">CBS 72588</strain>
    </source>
</reference>
<dbReference type="PANTHER" id="PTHR43175">
    <property type="entry name" value="CARBONIC ANHYDRASE"/>
    <property type="match status" value="1"/>
</dbReference>
<dbReference type="AlphaFoldDB" id="A0A0D2DNK9"/>
<dbReference type="STRING" id="215243.A0A0D2DNK9"/>
<proteinExistence type="inferred from homology"/>
<evidence type="ECO:0000256" key="5">
    <source>
        <dbReference type="RuleBase" id="RU003956"/>
    </source>
</evidence>
<feature type="binding site" evidence="4">
    <location>
        <position position="109"/>
    </location>
    <ligand>
        <name>Zn(2+)</name>
        <dbReference type="ChEBI" id="CHEBI:29105"/>
    </ligand>
</feature>
<accession>A0A0D2DNK9</accession>
<dbReference type="PANTHER" id="PTHR43175:SF3">
    <property type="entry name" value="CARBON DISULFIDE HYDROLASE"/>
    <property type="match status" value="1"/>
</dbReference>
<evidence type="ECO:0000256" key="4">
    <source>
        <dbReference type="PIRSR" id="PIRSR601765-1"/>
    </source>
</evidence>
<comment type="similarity">
    <text evidence="1 5">Belongs to the beta-class carbonic anhydrase family.</text>
</comment>
<sequence length="203" mass="23025">MPAKQELGRSAAEVAITYDFVKANEEYLNEGHKPEPSDLTRGPRSYTAVITCIDSRATPEHWYDLRPNEVWSLRNGGGRANDPGLLRSLMILQATSEVKEIRVLHHKNCGSLYYNNQWVHDLVQKNSPSRSGQYSPSAYPHCQSMGTLPFIRRGDKDEKEIIIDSIKQDVEFLRSHPLVKERVKVTGFYQDLSNGLISEVDVP</sequence>
<dbReference type="InterPro" id="IPR036874">
    <property type="entry name" value="Carbonic_anhydrase_sf"/>
</dbReference>
<keyword evidence="2 4" id="KW-0479">Metal-binding</keyword>
<dbReference type="SMART" id="SM00947">
    <property type="entry name" value="Pro_CA"/>
    <property type="match status" value="1"/>
</dbReference>
<feature type="binding site" evidence="4">
    <location>
        <position position="106"/>
    </location>
    <ligand>
        <name>Zn(2+)</name>
        <dbReference type="ChEBI" id="CHEBI:29105"/>
    </ligand>
</feature>
<gene>
    <name evidence="6" type="ORF">PV06_05105</name>
</gene>
<comment type="function">
    <text evidence="5">Reversible hydration of carbon dioxide.</text>
</comment>
<dbReference type="EMBL" id="KN847335">
    <property type="protein sequence ID" value="KIW44065.1"/>
    <property type="molecule type" value="Genomic_DNA"/>
</dbReference>
<dbReference type="OrthoDB" id="10248475at2759"/>
<feature type="binding site" evidence="4">
    <location>
        <position position="52"/>
    </location>
    <ligand>
        <name>Zn(2+)</name>
        <dbReference type="ChEBI" id="CHEBI:29105"/>
    </ligand>
</feature>
<keyword evidence="3 4" id="KW-0862">Zinc</keyword>
<keyword evidence="5" id="KW-0456">Lyase</keyword>
<evidence type="ECO:0000256" key="2">
    <source>
        <dbReference type="ARBA" id="ARBA00022723"/>
    </source>
</evidence>
<feature type="binding site" evidence="4">
    <location>
        <position position="54"/>
    </location>
    <ligand>
        <name>Zn(2+)</name>
        <dbReference type="ChEBI" id="CHEBI:29105"/>
    </ligand>
</feature>
<dbReference type="InterPro" id="IPR001765">
    <property type="entry name" value="Carbonic_anhydrase"/>
</dbReference>
<evidence type="ECO:0000256" key="1">
    <source>
        <dbReference type="ARBA" id="ARBA00006217"/>
    </source>
</evidence>
<dbReference type="EC" id="4.2.1.1" evidence="5"/>
<evidence type="ECO:0000256" key="3">
    <source>
        <dbReference type="ARBA" id="ARBA00022833"/>
    </source>
</evidence>
<dbReference type="Proteomes" id="UP000053342">
    <property type="component" value="Unassembled WGS sequence"/>
</dbReference>
<keyword evidence="7" id="KW-1185">Reference proteome</keyword>
<dbReference type="GO" id="GO:0004089">
    <property type="term" value="F:carbonate dehydratase activity"/>
    <property type="evidence" value="ECO:0007669"/>
    <property type="project" value="UniProtKB-UniRule"/>
</dbReference>
<dbReference type="RefSeq" id="XP_016264281.1">
    <property type="nucleotide sequence ID" value="XM_016406075.1"/>
</dbReference>
<comment type="catalytic activity">
    <reaction evidence="5">
        <text>hydrogencarbonate + H(+) = CO2 + H2O</text>
        <dbReference type="Rhea" id="RHEA:10748"/>
        <dbReference type="ChEBI" id="CHEBI:15377"/>
        <dbReference type="ChEBI" id="CHEBI:15378"/>
        <dbReference type="ChEBI" id="CHEBI:16526"/>
        <dbReference type="ChEBI" id="CHEBI:17544"/>
        <dbReference type="EC" id="4.2.1.1"/>
    </reaction>
</comment>